<reference evidence="2" key="1">
    <citation type="journal article" date="2023" name="G3 (Bethesda)">
        <title>Genome assembly and association tests identify interacting loci associated with vigor, precocity, and sex in interspecific pistachio rootstocks.</title>
        <authorList>
            <person name="Palmer W."/>
            <person name="Jacygrad E."/>
            <person name="Sagayaradj S."/>
            <person name="Cavanaugh K."/>
            <person name="Han R."/>
            <person name="Bertier L."/>
            <person name="Beede B."/>
            <person name="Kafkas S."/>
            <person name="Golino D."/>
            <person name="Preece J."/>
            <person name="Michelmore R."/>
        </authorList>
    </citation>
    <scope>NUCLEOTIDE SEQUENCE [LARGE SCALE GENOMIC DNA]</scope>
</reference>
<evidence type="ECO:0000313" key="2">
    <source>
        <dbReference type="Proteomes" id="UP001163603"/>
    </source>
</evidence>
<protein>
    <submittedName>
        <fullName evidence="1">Uncharacterized protein</fullName>
    </submittedName>
</protein>
<accession>A0ACC0XHM0</accession>
<dbReference type="EMBL" id="CM047747">
    <property type="protein sequence ID" value="KAJ0016995.1"/>
    <property type="molecule type" value="Genomic_DNA"/>
</dbReference>
<proteinExistence type="predicted"/>
<dbReference type="Proteomes" id="UP001163603">
    <property type="component" value="Chromosome 12"/>
</dbReference>
<name>A0ACC0XHM0_9ROSI</name>
<keyword evidence="2" id="KW-1185">Reference proteome</keyword>
<organism evidence="1 2">
    <name type="scientific">Pistacia integerrima</name>
    <dbReference type="NCBI Taxonomy" id="434235"/>
    <lineage>
        <taxon>Eukaryota</taxon>
        <taxon>Viridiplantae</taxon>
        <taxon>Streptophyta</taxon>
        <taxon>Embryophyta</taxon>
        <taxon>Tracheophyta</taxon>
        <taxon>Spermatophyta</taxon>
        <taxon>Magnoliopsida</taxon>
        <taxon>eudicotyledons</taxon>
        <taxon>Gunneridae</taxon>
        <taxon>Pentapetalae</taxon>
        <taxon>rosids</taxon>
        <taxon>malvids</taxon>
        <taxon>Sapindales</taxon>
        <taxon>Anacardiaceae</taxon>
        <taxon>Pistacia</taxon>
    </lineage>
</organism>
<evidence type="ECO:0000313" key="1">
    <source>
        <dbReference type="EMBL" id="KAJ0016995.1"/>
    </source>
</evidence>
<sequence>MASSSSQLIMASSSATQPWDDLTRYLPLHRAILGGNLASVKGLCGSDKHALEARITVNLDTALHVAVGRGMGNHIVEYLLNKMSRDQVALQNSDGNTALSVAAILAISEQRIC</sequence>
<comment type="caution">
    <text evidence="1">The sequence shown here is derived from an EMBL/GenBank/DDBJ whole genome shotgun (WGS) entry which is preliminary data.</text>
</comment>
<gene>
    <name evidence="1" type="ORF">Pint_12061</name>
</gene>